<organism evidence="2 3">
    <name type="scientific">Pseudomonas synxantha</name>
    <dbReference type="NCBI Taxonomy" id="47883"/>
    <lineage>
        <taxon>Bacteria</taxon>
        <taxon>Pseudomonadati</taxon>
        <taxon>Pseudomonadota</taxon>
        <taxon>Gammaproteobacteria</taxon>
        <taxon>Pseudomonadales</taxon>
        <taxon>Pseudomonadaceae</taxon>
        <taxon>Pseudomonas</taxon>
    </lineage>
</organism>
<comment type="caution">
    <text evidence="2">The sequence shown here is derived from an EMBL/GenBank/DDBJ whole genome shotgun (WGS) entry which is preliminary data.</text>
</comment>
<evidence type="ECO:0000313" key="3">
    <source>
        <dbReference type="Proteomes" id="UP000324029"/>
    </source>
</evidence>
<accession>A0A5D3GES4</accession>
<name>A0A5D3GES4_9PSED</name>
<dbReference type="Proteomes" id="UP000324029">
    <property type="component" value="Unassembled WGS sequence"/>
</dbReference>
<dbReference type="EMBL" id="VSRO01000004">
    <property type="protein sequence ID" value="TYK58218.1"/>
    <property type="molecule type" value="Genomic_DNA"/>
</dbReference>
<gene>
    <name evidence="2" type="ORF">FXO26_09375</name>
</gene>
<proteinExistence type="predicted"/>
<evidence type="ECO:0000256" key="1">
    <source>
        <dbReference type="SAM" id="MobiDB-lite"/>
    </source>
</evidence>
<reference evidence="2 3" key="2">
    <citation type="submission" date="2019-08" db="EMBL/GenBank/DDBJ databases">
        <authorList>
            <person name="Brilhante M."/>
            <person name="Perreten V."/>
        </authorList>
    </citation>
    <scope>NUCLEOTIDE SEQUENCE [LARGE SCALE GENOMIC DNA]</scope>
    <source>
        <strain evidence="2 3">MCP106</strain>
    </source>
</reference>
<protein>
    <submittedName>
        <fullName evidence="2">Uncharacterized protein</fullName>
    </submittedName>
</protein>
<reference evidence="2 3" key="1">
    <citation type="submission" date="2019-08" db="EMBL/GenBank/DDBJ databases">
        <title>Subclass B2 metallo-beta lactamase from Pseudomonas synxantha.</title>
        <authorList>
            <person name="Poirel L."/>
            <person name="Palmieri M."/>
            <person name="Masseron A."/>
            <person name="Perreten V."/>
            <person name="Nordman P."/>
        </authorList>
    </citation>
    <scope>NUCLEOTIDE SEQUENCE [LARGE SCALE GENOMIC DNA]</scope>
    <source>
        <strain evidence="2 3">MCP106</strain>
    </source>
</reference>
<evidence type="ECO:0000313" key="2">
    <source>
        <dbReference type="EMBL" id="TYK58218.1"/>
    </source>
</evidence>
<sequence length="72" mass="7513">MGGSWLACDAATSVCQLNRGDAIAGKPGSHIRPGSHRGDVSGLEVSDRPGRRCALPRSPAALYRCPSGESRH</sequence>
<dbReference type="AlphaFoldDB" id="A0A5D3GES4"/>
<feature type="region of interest" description="Disordered" evidence="1">
    <location>
        <begin position="23"/>
        <end position="51"/>
    </location>
</feature>